<feature type="non-terminal residue" evidence="1">
    <location>
        <position position="45"/>
    </location>
</feature>
<protein>
    <submittedName>
        <fullName evidence="1">9057_t:CDS:1</fullName>
    </submittedName>
</protein>
<dbReference type="AlphaFoldDB" id="A0A9N9KLY2"/>
<dbReference type="OrthoDB" id="2416785at2759"/>
<dbReference type="Proteomes" id="UP000789759">
    <property type="component" value="Unassembled WGS sequence"/>
</dbReference>
<feature type="non-terminal residue" evidence="1">
    <location>
        <position position="1"/>
    </location>
</feature>
<reference evidence="1" key="1">
    <citation type="submission" date="2021-06" db="EMBL/GenBank/DDBJ databases">
        <authorList>
            <person name="Kallberg Y."/>
            <person name="Tangrot J."/>
            <person name="Rosling A."/>
        </authorList>
    </citation>
    <scope>NUCLEOTIDE SEQUENCE</scope>
    <source>
        <strain evidence="1">FL966</strain>
    </source>
</reference>
<evidence type="ECO:0000313" key="1">
    <source>
        <dbReference type="EMBL" id="CAG8839367.1"/>
    </source>
</evidence>
<evidence type="ECO:0000313" key="2">
    <source>
        <dbReference type="Proteomes" id="UP000789759"/>
    </source>
</evidence>
<accession>A0A9N9KLY2</accession>
<keyword evidence="2" id="KW-1185">Reference proteome</keyword>
<comment type="caution">
    <text evidence="1">The sequence shown here is derived from an EMBL/GenBank/DDBJ whole genome shotgun (WGS) entry which is preliminary data.</text>
</comment>
<organism evidence="1 2">
    <name type="scientific">Cetraspora pellucida</name>
    <dbReference type="NCBI Taxonomy" id="1433469"/>
    <lineage>
        <taxon>Eukaryota</taxon>
        <taxon>Fungi</taxon>
        <taxon>Fungi incertae sedis</taxon>
        <taxon>Mucoromycota</taxon>
        <taxon>Glomeromycotina</taxon>
        <taxon>Glomeromycetes</taxon>
        <taxon>Diversisporales</taxon>
        <taxon>Gigasporaceae</taxon>
        <taxon>Cetraspora</taxon>
    </lineage>
</organism>
<dbReference type="EMBL" id="CAJVQA010086926">
    <property type="protein sequence ID" value="CAG8839367.1"/>
    <property type="molecule type" value="Genomic_DNA"/>
</dbReference>
<gene>
    <name evidence="1" type="ORF">CPELLU_LOCUS21848</name>
</gene>
<proteinExistence type="predicted"/>
<name>A0A9N9KLY2_9GLOM</name>
<sequence>RRKIDNPALEELFDKQGISWNRKEFAKKCQVQNIRLDDDDIINAT</sequence>